<evidence type="ECO:0000259" key="1">
    <source>
        <dbReference type="Pfam" id="PF13403"/>
    </source>
</evidence>
<evidence type="ECO:0000313" key="3">
    <source>
        <dbReference type="Proteomes" id="UP000201465"/>
    </source>
</evidence>
<name>A0A1M7XUF2_9VIRU</name>
<dbReference type="InterPro" id="IPR028992">
    <property type="entry name" value="Hedgehog/Intein_dom"/>
</dbReference>
<sequence length="342" mass="37825">MSLSFEETFITDQVAGTIPWSAGWTPTSSRTLNPVLGTSSIVSSLLSMTGSTAIQIVLTYDYPVPTDLSQTNELTFENVVYTDSATQNMQVTIHNNGNFVGIVNIINASTSTNLPPLSNASNNLSFTFALNDPGATVTIDNIVGPFICVAHDSVISCQEGERKIQELQRGDLVKTSSGYSKVARVVRECLREQSLLEAVIVEKGALGDGLPKLKTIFCANHYLVYRGKRRLARSLMAFPGVRFVKAKAKDVLPCDDHGNYYLYDIQYDHEADYFVNGLLSQSRSPYAKASPLEEHLYWEKENYNKVLVNNTLTQEPEISYMYLLPSGEEVESLVLVKPRLSA</sequence>
<dbReference type="GeneID" id="30523216"/>
<dbReference type="KEGG" id="vg:30523216"/>
<accession>A0A1M7XUF2</accession>
<gene>
    <name evidence="2" type="ORF">BQ3484_258</name>
</gene>
<dbReference type="Proteomes" id="UP000201465">
    <property type="component" value="Segment"/>
</dbReference>
<proteinExistence type="predicted"/>
<organism evidence="2 3">
    <name type="scientific">Cedratvirus A11</name>
    <dbReference type="NCBI Taxonomy" id="1903266"/>
    <lineage>
        <taxon>Viruses</taxon>
        <taxon>Pithoviruses</taxon>
        <taxon>Orthocedratvirinae</taxon>
        <taxon>Alphacedratvirus</taxon>
        <taxon>Alphacedratvirus aljazairmassiliense</taxon>
    </lineage>
</organism>
<keyword evidence="3" id="KW-1185">Reference proteome</keyword>
<dbReference type="RefSeq" id="YP_009329198.1">
    <property type="nucleotide sequence ID" value="NC_032108.1"/>
</dbReference>
<evidence type="ECO:0000313" key="2">
    <source>
        <dbReference type="EMBL" id="SHO33326.1"/>
    </source>
</evidence>
<dbReference type="EMBL" id="LT671577">
    <property type="protein sequence ID" value="SHO33326.1"/>
    <property type="molecule type" value="Genomic_DNA"/>
</dbReference>
<reference evidence="2 3" key="1">
    <citation type="submission" date="2016-11" db="EMBL/GenBank/DDBJ databases">
        <authorList>
            <consortium name="Urmite Genomes"/>
        </authorList>
    </citation>
    <scope>NUCLEOTIDE SEQUENCE [LARGE SCALE GENOMIC DNA]</scope>
    <source>
        <strain evidence="2 3">A11</strain>
    </source>
</reference>
<protein>
    <submittedName>
        <fullName evidence="2">Hemolysin/Hint domain</fullName>
    </submittedName>
</protein>
<feature type="domain" description="Hedgehog/Intein (Hint)" evidence="1">
    <location>
        <begin position="147"/>
        <end position="229"/>
    </location>
</feature>
<dbReference type="Pfam" id="PF13403">
    <property type="entry name" value="Hint_2"/>
    <property type="match status" value="1"/>
</dbReference>